<protein>
    <submittedName>
        <fullName evidence="1">Uncharacterized protein</fullName>
    </submittedName>
</protein>
<evidence type="ECO:0000313" key="2">
    <source>
        <dbReference type="Proteomes" id="UP000823388"/>
    </source>
</evidence>
<comment type="caution">
    <text evidence="1">The sequence shown here is derived from an EMBL/GenBank/DDBJ whole genome shotgun (WGS) entry which is preliminary data.</text>
</comment>
<organism evidence="1 2">
    <name type="scientific">Panicum virgatum</name>
    <name type="common">Blackwell switchgrass</name>
    <dbReference type="NCBI Taxonomy" id="38727"/>
    <lineage>
        <taxon>Eukaryota</taxon>
        <taxon>Viridiplantae</taxon>
        <taxon>Streptophyta</taxon>
        <taxon>Embryophyta</taxon>
        <taxon>Tracheophyta</taxon>
        <taxon>Spermatophyta</taxon>
        <taxon>Magnoliopsida</taxon>
        <taxon>Liliopsida</taxon>
        <taxon>Poales</taxon>
        <taxon>Poaceae</taxon>
        <taxon>PACMAD clade</taxon>
        <taxon>Panicoideae</taxon>
        <taxon>Panicodae</taxon>
        <taxon>Paniceae</taxon>
        <taxon>Panicinae</taxon>
        <taxon>Panicum</taxon>
        <taxon>Panicum sect. Hiantes</taxon>
    </lineage>
</organism>
<evidence type="ECO:0000313" key="1">
    <source>
        <dbReference type="EMBL" id="KAG2597830.1"/>
    </source>
</evidence>
<name>A0A8T0SHF9_PANVG</name>
<sequence length="104" mass="12464">MQIMCFAGTMHTPAMAACPCPCLNPFYNDMIFLRHKYMRRSKILRVWIISMKFSKRLMASLFLEETWELTFHQKIHLIQESNVAYWPPDAPCMRNLWPQQRLVL</sequence>
<keyword evidence="2" id="KW-1185">Reference proteome</keyword>
<dbReference type="Proteomes" id="UP000823388">
    <property type="component" value="Chromosome 5K"/>
</dbReference>
<proteinExistence type="predicted"/>
<dbReference type="EMBL" id="CM029045">
    <property type="protein sequence ID" value="KAG2597830.1"/>
    <property type="molecule type" value="Genomic_DNA"/>
</dbReference>
<dbReference type="AlphaFoldDB" id="A0A8T0SHF9"/>
<gene>
    <name evidence="1" type="ORF">PVAP13_5KG397707</name>
</gene>
<reference evidence="1" key="1">
    <citation type="submission" date="2020-05" db="EMBL/GenBank/DDBJ databases">
        <title>WGS assembly of Panicum virgatum.</title>
        <authorList>
            <person name="Lovell J.T."/>
            <person name="Jenkins J."/>
            <person name="Shu S."/>
            <person name="Juenger T.E."/>
            <person name="Schmutz J."/>
        </authorList>
    </citation>
    <scope>NUCLEOTIDE SEQUENCE</scope>
    <source>
        <strain evidence="1">AP13</strain>
    </source>
</reference>
<accession>A0A8T0SHF9</accession>